<dbReference type="AlphaFoldDB" id="A0A955I8W5"/>
<dbReference type="Proteomes" id="UP000745577">
    <property type="component" value="Unassembled WGS sequence"/>
</dbReference>
<proteinExistence type="predicted"/>
<organism evidence="1 2">
    <name type="scientific">Candidatus Dojkabacteria bacterium</name>
    <dbReference type="NCBI Taxonomy" id="2099670"/>
    <lineage>
        <taxon>Bacteria</taxon>
        <taxon>Candidatus Dojkabacteria</taxon>
    </lineage>
</organism>
<evidence type="ECO:0000313" key="2">
    <source>
        <dbReference type="Proteomes" id="UP000745577"/>
    </source>
</evidence>
<comment type="caution">
    <text evidence="1">The sequence shown here is derived from an EMBL/GenBank/DDBJ whole genome shotgun (WGS) entry which is preliminary data.</text>
</comment>
<reference evidence="1" key="2">
    <citation type="journal article" date="2021" name="Microbiome">
        <title>Successional dynamics and alternative stable states in a saline activated sludge microbial community over 9 years.</title>
        <authorList>
            <person name="Wang Y."/>
            <person name="Ye J."/>
            <person name="Ju F."/>
            <person name="Liu L."/>
            <person name="Boyd J.A."/>
            <person name="Deng Y."/>
            <person name="Parks D.H."/>
            <person name="Jiang X."/>
            <person name="Yin X."/>
            <person name="Woodcroft B.J."/>
            <person name="Tyson G.W."/>
            <person name="Hugenholtz P."/>
            <person name="Polz M.F."/>
            <person name="Zhang T."/>
        </authorList>
    </citation>
    <scope>NUCLEOTIDE SEQUENCE</scope>
    <source>
        <strain evidence="1">HKST-UBA15</strain>
    </source>
</reference>
<protein>
    <recommendedName>
        <fullName evidence="3">DUF218 domain-containing protein</fullName>
    </recommendedName>
</protein>
<name>A0A955I8W5_9BACT</name>
<sequence length="258" mass="29640">MIEAEIQTEKPIKVIVVLSHGAYGLDGQMPVPSEKSFDRAFAAVSLYQETLRENDFSDVEVVFIGGWRGDKRPSTARLMSDAFHQLIGVDINAYPDDKPLIPVSVLGQSKETRRNLEELSEFLNDRFDPKNTEIQIVSQQYHNSQDRIDRLANHLLGDYANKTNFLSVEELESRYPKRFEFAPEIKRTASMAELVHILFIETGHILDKLTDKEFTFERIFYDGIDRFRRGSHYINSIAARLTRTPTDKENPKQKSKSG</sequence>
<dbReference type="EMBL" id="JAGQLL010000022">
    <property type="protein sequence ID" value="MCA9379971.1"/>
    <property type="molecule type" value="Genomic_DNA"/>
</dbReference>
<accession>A0A955I8W5</accession>
<evidence type="ECO:0008006" key="3">
    <source>
        <dbReference type="Google" id="ProtNLM"/>
    </source>
</evidence>
<gene>
    <name evidence="1" type="ORF">KC675_02200</name>
</gene>
<reference evidence="1" key="1">
    <citation type="submission" date="2020-04" db="EMBL/GenBank/DDBJ databases">
        <authorList>
            <person name="Zhang T."/>
        </authorList>
    </citation>
    <scope>NUCLEOTIDE SEQUENCE</scope>
    <source>
        <strain evidence="1">HKST-UBA15</strain>
    </source>
</reference>
<evidence type="ECO:0000313" key="1">
    <source>
        <dbReference type="EMBL" id="MCA9379971.1"/>
    </source>
</evidence>